<organism evidence="3 4">
    <name type="scientific">Lasallia pustulata</name>
    <dbReference type="NCBI Taxonomy" id="136370"/>
    <lineage>
        <taxon>Eukaryota</taxon>
        <taxon>Fungi</taxon>
        <taxon>Dikarya</taxon>
        <taxon>Ascomycota</taxon>
        <taxon>Pezizomycotina</taxon>
        <taxon>Lecanoromycetes</taxon>
        <taxon>OSLEUM clade</taxon>
        <taxon>Umbilicariomycetidae</taxon>
        <taxon>Umbilicariales</taxon>
        <taxon>Umbilicariaceae</taxon>
        <taxon>Lasallia</taxon>
    </lineage>
</organism>
<dbReference type="InterPro" id="IPR022024">
    <property type="entry name" value="DUF3602"/>
</dbReference>
<dbReference type="PANTHER" id="PTHR34693">
    <property type="entry name" value="PROTEIN PAR32"/>
    <property type="match status" value="1"/>
</dbReference>
<keyword evidence="4" id="KW-1185">Reference proteome</keyword>
<evidence type="ECO:0000313" key="5">
    <source>
        <dbReference type="Proteomes" id="UP000324767"/>
    </source>
</evidence>
<dbReference type="PANTHER" id="PTHR34693:SF2">
    <property type="entry name" value="DUF3602 DOMAIN-CONTAINING PROTEIN"/>
    <property type="match status" value="1"/>
</dbReference>
<feature type="compositionally biased region" description="Low complexity" evidence="1">
    <location>
        <begin position="119"/>
        <end position="134"/>
    </location>
</feature>
<feature type="region of interest" description="Disordered" evidence="1">
    <location>
        <begin position="1"/>
        <end position="74"/>
    </location>
</feature>
<dbReference type="Proteomes" id="UP000324767">
    <property type="component" value="Unassembled WGS sequence"/>
</dbReference>
<dbReference type="AlphaFoldDB" id="A0A1W5CZI7"/>
<feature type="region of interest" description="Disordered" evidence="1">
    <location>
        <begin position="89"/>
        <end position="154"/>
    </location>
</feature>
<reference evidence="3" key="1">
    <citation type="submission" date="2017-03" db="EMBL/GenBank/DDBJ databases">
        <authorList>
            <person name="Afonso C.L."/>
            <person name="Miller P.J."/>
            <person name="Scott M.A."/>
            <person name="Spackman E."/>
            <person name="Goraichik I."/>
            <person name="Dimitrov K.M."/>
            <person name="Suarez D.L."/>
            <person name="Swayne D.E."/>
        </authorList>
    </citation>
    <scope>NUCLEOTIDE SEQUENCE [LARGE SCALE GENOMIC DNA]</scope>
</reference>
<dbReference type="EMBL" id="VXIT01000002">
    <property type="protein sequence ID" value="KAA6414680.1"/>
    <property type="molecule type" value="Genomic_DNA"/>
</dbReference>
<dbReference type="Proteomes" id="UP000192927">
    <property type="component" value="Unassembled WGS sequence"/>
</dbReference>
<evidence type="ECO:0000313" key="4">
    <source>
        <dbReference type="Proteomes" id="UP000192927"/>
    </source>
</evidence>
<evidence type="ECO:0000313" key="2">
    <source>
        <dbReference type="EMBL" id="KAA6414680.1"/>
    </source>
</evidence>
<reference evidence="2 5" key="3">
    <citation type="submission" date="2019-09" db="EMBL/GenBank/DDBJ databases">
        <title>The hologenome of the rock-dwelling lichen Lasallia pustulata.</title>
        <authorList>
            <person name="Greshake Tzovaras B."/>
            <person name="Segers F."/>
            <person name="Bicker A."/>
            <person name="Dal Grande F."/>
            <person name="Otte J."/>
            <person name="Hankeln T."/>
            <person name="Schmitt I."/>
            <person name="Ebersberger I."/>
        </authorList>
    </citation>
    <scope>NUCLEOTIDE SEQUENCE [LARGE SCALE GENOMIC DNA]</scope>
    <source>
        <strain evidence="2">A1-1</strain>
    </source>
</reference>
<evidence type="ECO:0000256" key="1">
    <source>
        <dbReference type="SAM" id="MobiDB-lite"/>
    </source>
</evidence>
<dbReference type="InterPro" id="IPR053203">
    <property type="entry name" value="Cisplatin_resist-associated"/>
</dbReference>
<sequence length="154" mass="16224">MPVAVTEPHPSVPSTSYLHSGRGGAGNYKHVDPRLITPPTTATGPASHTDLSQHSPRNFTSGRGGIGNVHQGSERAIFSFDEELARQKAGNAPVFHVGRGGMGNFVDERRESRDGGRMGSVSSGASSVASGESGVADKARRSVEWIRGSMSRVR</sequence>
<accession>A0A1W5CZI7</accession>
<evidence type="ECO:0000313" key="3">
    <source>
        <dbReference type="EMBL" id="SLM36293.1"/>
    </source>
</evidence>
<feature type="compositionally biased region" description="Polar residues" evidence="1">
    <location>
        <begin position="38"/>
        <end position="61"/>
    </location>
</feature>
<dbReference type="EMBL" id="FWEW01001019">
    <property type="protein sequence ID" value="SLM36293.1"/>
    <property type="molecule type" value="Genomic_DNA"/>
</dbReference>
<dbReference type="OrthoDB" id="5424462at2759"/>
<reference evidence="4" key="2">
    <citation type="submission" date="2017-03" db="EMBL/GenBank/DDBJ databases">
        <authorList>
            <person name="Sharma R."/>
            <person name="Thines M."/>
        </authorList>
    </citation>
    <scope>NUCLEOTIDE SEQUENCE [LARGE SCALE GENOMIC DNA]</scope>
</reference>
<feature type="compositionally biased region" description="Basic and acidic residues" evidence="1">
    <location>
        <begin position="106"/>
        <end position="116"/>
    </location>
</feature>
<gene>
    <name evidence="2" type="ORF">FRX48_01430</name>
</gene>
<proteinExistence type="predicted"/>
<protein>
    <submittedName>
        <fullName evidence="3">Uncharacterized protein</fullName>
    </submittedName>
</protein>
<dbReference type="Pfam" id="PF12223">
    <property type="entry name" value="DUF3602"/>
    <property type="match status" value="1"/>
</dbReference>
<name>A0A1W5CZI7_9LECA</name>
<feature type="compositionally biased region" description="Basic and acidic residues" evidence="1">
    <location>
        <begin position="135"/>
        <end position="144"/>
    </location>
</feature>